<dbReference type="SUPFAM" id="SSF51735">
    <property type="entry name" value="NAD(P)-binding Rossmann-fold domains"/>
    <property type="match status" value="1"/>
</dbReference>
<dbReference type="InterPro" id="IPR009081">
    <property type="entry name" value="PP-bd_ACP"/>
</dbReference>
<dbReference type="Proteomes" id="UP001168821">
    <property type="component" value="Unassembled WGS sequence"/>
</dbReference>
<dbReference type="GO" id="GO:0006633">
    <property type="term" value="P:fatty acid biosynthetic process"/>
    <property type="evidence" value="ECO:0007669"/>
    <property type="project" value="TreeGrafter"/>
</dbReference>
<dbReference type="SUPFAM" id="SSF53474">
    <property type="entry name" value="alpha/beta-Hydrolases"/>
    <property type="match status" value="1"/>
</dbReference>
<dbReference type="InterPro" id="IPR050091">
    <property type="entry name" value="PKS_NRPS_Biosynth_Enz"/>
</dbReference>
<dbReference type="GO" id="GO:0004312">
    <property type="term" value="F:fatty acid synthase activity"/>
    <property type="evidence" value="ECO:0007669"/>
    <property type="project" value="TreeGrafter"/>
</dbReference>
<gene>
    <name evidence="2" type="ORF">Zmor_015534</name>
</gene>
<feature type="domain" description="Carrier" evidence="1">
    <location>
        <begin position="294"/>
        <end position="371"/>
    </location>
</feature>
<organism evidence="2 3">
    <name type="scientific">Zophobas morio</name>
    <dbReference type="NCBI Taxonomy" id="2755281"/>
    <lineage>
        <taxon>Eukaryota</taxon>
        <taxon>Metazoa</taxon>
        <taxon>Ecdysozoa</taxon>
        <taxon>Arthropoda</taxon>
        <taxon>Hexapoda</taxon>
        <taxon>Insecta</taxon>
        <taxon>Pterygota</taxon>
        <taxon>Neoptera</taxon>
        <taxon>Endopterygota</taxon>
        <taxon>Coleoptera</taxon>
        <taxon>Polyphaga</taxon>
        <taxon>Cucujiformia</taxon>
        <taxon>Tenebrionidae</taxon>
        <taxon>Zophobas</taxon>
    </lineage>
</organism>
<dbReference type="SMART" id="SM00822">
    <property type="entry name" value="PKS_KR"/>
    <property type="match status" value="1"/>
</dbReference>
<dbReference type="SUPFAM" id="SSF47336">
    <property type="entry name" value="ACP-like"/>
    <property type="match status" value="1"/>
</dbReference>
<dbReference type="Gene3D" id="3.40.50.720">
    <property type="entry name" value="NAD(P)-binding Rossmann-like Domain"/>
    <property type="match status" value="1"/>
</dbReference>
<dbReference type="InterPro" id="IPR029058">
    <property type="entry name" value="AB_hydrolase_fold"/>
</dbReference>
<comment type="caution">
    <text evidence="2">The sequence shown here is derived from an EMBL/GenBank/DDBJ whole genome shotgun (WGS) entry which is preliminary data.</text>
</comment>
<dbReference type="Pfam" id="PF08659">
    <property type="entry name" value="KR"/>
    <property type="match status" value="1"/>
</dbReference>
<dbReference type="Pfam" id="PF00550">
    <property type="entry name" value="PP-binding"/>
    <property type="match status" value="1"/>
</dbReference>
<evidence type="ECO:0000259" key="1">
    <source>
        <dbReference type="PROSITE" id="PS50075"/>
    </source>
</evidence>
<dbReference type="InterPro" id="IPR057326">
    <property type="entry name" value="KR_dom"/>
</dbReference>
<dbReference type="Gene3D" id="3.40.50.1820">
    <property type="entry name" value="alpha/beta hydrolase"/>
    <property type="match status" value="1"/>
</dbReference>
<sequence>MMLLVNRCMFCVVAFSSFVEGHQLWINVVVLELCGDEERGVLVILLLLWTMAERASCASIRPFLVSLLVFASAWYASQLAVFFAGVRLVAYSAGNLLATIAYRIRNWRSYGATVQVFSQDITIKQNCLELIRQAKNLGPIDAVFNLAVALKDALFSDQTETTFDTVLKPKVLITRQLDEITRDECPELRYFVVFSSQAGARGNPGQTNYGMANSSIERICEKRKVEGYPALAIQWRLIGGVGIIANMQKGNTELSISGAQQQKISNCLEVLDRFLQQRHPIVSSFVISTKRRNVSSVDGIIDVVADILGIKNIKNVDPNRLLTELEMDSMTATEIVQNLKVDLRINLTPDQLHNLTLKKVTEMEFAQKNLKSCGTERNVLTNVSKGSATNTTLTLSLPERSTAMTKILPSNIKGDINKKTVFILPSFDGCLQAFEPLANRVPGRVRGVLYNFNKYEETINDCARTILPHIEAHISKNEAFVIIGHLYGSIVGLEIVALLEEKGYVGNFISIEGSPMYMQTWLETNSFLSDQNKLQLFIISNLLTILTKDDVKIYMEKIALNLTLDEKLETAANFLPADIDKQYFKDSVYVIYKRCSALIDYRFTHDKLISNVYLCKAKRPLVTGLKDDYSLSQLCKGFVQAGTVEEDYLKIISNEKCFDYLEKWLHCS</sequence>
<dbReference type="EMBL" id="JALNTZ010000004">
    <property type="protein sequence ID" value="KAJ3656458.1"/>
    <property type="molecule type" value="Genomic_DNA"/>
</dbReference>
<evidence type="ECO:0000313" key="3">
    <source>
        <dbReference type="Proteomes" id="UP001168821"/>
    </source>
</evidence>
<dbReference type="InterPro" id="IPR013968">
    <property type="entry name" value="PKS_KR"/>
</dbReference>
<proteinExistence type="predicted"/>
<dbReference type="InterPro" id="IPR036291">
    <property type="entry name" value="NAD(P)-bd_dom_sf"/>
</dbReference>
<evidence type="ECO:0000313" key="2">
    <source>
        <dbReference type="EMBL" id="KAJ3656458.1"/>
    </source>
</evidence>
<reference evidence="2" key="1">
    <citation type="journal article" date="2023" name="G3 (Bethesda)">
        <title>Whole genome assemblies of Zophobas morio and Tenebrio molitor.</title>
        <authorList>
            <person name="Kaur S."/>
            <person name="Stinson S.A."/>
            <person name="diCenzo G.C."/>
        </authorList>
    </citation>
    <scope>NUCLEOTIDE SEQUENCE</scope>
    <source>
        <strain evidence="2">QUZm001</strain>
    </source>
</reference>
<dbReference type="PANTHER" id="PTHR43775">
    <property type="entry name" value="FATTY ACID SYNTHASE"/>
    <property type="match status" value="1"/>
</dbReference>
<dbReference type="PROSITE" id="PS50075">
    <property type="entry name" value="CARRIER"/>
    <property type="match status" value="1"/>
</dbReference>
<dbReference type="InterPro" id="IPR036736">
    <property type="entry name" value="ACP-like_sf"/>
</dbReference>
<accession>A0AA38IEC3</accession>
<protein>
    <recommendedName>
        <fullName evidence="1">Carrier domain-containing protein</fullName>
    </recommendedName>
</protein>
<keyword evidence="3" id="KW-1185">Reference proteome</keyword>
<dbReference type="PANTHER" id="PTHR43775:SF23">
    <property type="entry name" value="FATTY ACID SYNTHASE 3"/>
    <property type="match status" value="1"/>
</dbReference>
<dbReference type="AlphaFoldDB" id="A0AA38IEC3"/>
<name>A0AA38IEC3_9CUCU</name>
<dbReference type="Gene3D" id="1.10.1200.10">
    <property type="entry name" value="ACP-like"/>
    <property type="match status" value="1"/>
</dbReference>